<dbReference type="OrthoDB" id="9979798at2"/>
<keyword evidence="2" id="KW-1185">Reference proteome</keyword>
<gene>
    <name evidence="1" type="ORF">UQ64_18145</name>
</gene>
<dbReference type="AlphaFoldDB" id="A0A0W1AVS3"/>
<name>A0A0W1AVS3_9BACL</name>
<proteinExistence type="predicted"/>
<accession>A0A0W1AVS3</accession>
<sequence length="60" mass="6885">MKLSKFNIIEELDQGLIIYNSQTTGVLFLNAEYTSSFKKFIDTGIMDRCDLEEELKMGVC</sequence>
<dbReference type="Proteomes" id="UP000054709">
    <property type="component" value="Unassembled WGS sequence"/>
</dbReference>
<organism evidence="1 2">
    <name type="scientific">Paenibacillus etheri</name>
    <dbReference type="NCBI Taxonomy" id="1306852"/>
    <lineage>
        <taxon>Bacteria</taxon>
        <taxon>Bacillati</taxon>
        <taxon>Bacillota</taxon>
        <taxon>Bacilli</taxon>
        <taxon>Bacillales</taxon>
        <taxon>Paenibacillaceae</taxon>
        <taxon>Paenibacillus</taxon>
    </lineage>
</organism>
<dbReference type="EMBL" id="LCZJ02000026">
    <property type="protein sequence ID" value="KTD85435.1"/>
    <property type="molecule type" value="Genomic_DNA"/>
</dbReference>
<reference evidence="1 2" key="1">
    <citation type="journal article" date="2015" name="Int. Biodeterior. Biodegradation">
        <title>Physiological and genetic screening methods for the isolation of methyl tert-butyl ether-degrading bacteria for bioremediation purposes.</title>
        <authorList>
            <person name="Guisado I.M."/>
            <person name="Purswani J."/>
            <person name="Gonzalez Lopez J."/>
            <person name="Pozo C."/>
        </authorList>
    </citation>
    <scope>NUCLEOTIDE SEQUENCE [LARGE SCALE GENOMIC DNA]</scope>
    <source>
        <strain evidence="1 2">SH7</strain>
    </source>
</reference>
<protein>
    <submittedName>
        <fullName evidence="1">Uncharacterized protein</fullName>
    </submittedName>
</protein>
<dbReference type="RefSeq" id="WP_060624290.1">
    <property type="nucleotide sequence ID" value="NZ_LCZJ02000026.1"/>
</dbReference>
<evidence type="ECO:0000313" key="1">
    <source>
        <dbReference type="EMBL" id="KTD85435.1"/>
    </source>
</evidence>
<evidence type="ECO:0000313" key="2">
    <source>
        <dbReference type="Proteomes" id="UP000054709"/>
    </source>
</evidence>
<comment type="caution">
    <text evidence="1">The sequence shown here is derived from an EMBL/GenBank/DDBJ whole genome shotgun (WGS) entry which is preliminary data.</text>
</comment>